<feature type="transmembrane region" description="Helical" evidence="6">
    <location>
        <begin position="413"/>
        <end position="433"/>
    </location>
</feature>
<feature type="transmembrane region" description="Helical" evidence="6">
    <location>
        <begin position="145"/>
        <end position="166"/>
    </location>
</feature>
<feature type="transmembrane region" description="Helical" evidence="6">
    <location>
        <begin position="212"/>
        <end position="229"/>
    </location>
</feature>
<dbReference type="PANTHER" id="PTHR30250">
    <property type="entry name" value="PST FAMILY PREDICTED COLANIC ACID TRANSPORTER"/>
    <property type="match status" value="1"/>
</dbReference>
<protein>
    <submittedName>
        <fullName evidence="7">Oligosaccharide flippase family protein</fullName>
    </submittedName>
</protein>
<comment type="subcellular location">
    <subcellularLocation>
        <location evidence="1">Cell membrane</location>
        <topology evidence="1">Multi-pass membrane protein</topology>
    </subcellularLocation>
</comment>
<evidence type="ECO:0000256" key="1">
    <source>
        <dbReference type="ARBA" id="ARBA00004651"/>
    </source>
</evidence>
<gene>
    <name evidence="7" type="ORF">PMN70_07405</name>
</gene>
<evidence type="ECO:0000256" key="3">
    <source>
        <dbReference type="ARBA" id="ARBA00022692"/>
    </source>
</evidence>
<keyword evidence="2" id="KW-1003">Cell membrane</keyword>
<keyword evidence="3 6" id="KW-0812">Transmembrane</keyword>
<comment type="caution">
    <text evidence="7">The sequence shown here is derived from an EMBL/GenBank/DDBJ whole genome shotgun (WGS) entry which is preliminary data.</text>
</comment>
<feature type="transmembrane region" description="Helical" evidence="6">
    <location>
        <begin position="322"/>
        <end position="344"/>
    </location>
</feature>
<dbReference type="InterPro" id="IPR002797">
    <property type="entry name" value="Polysacc_synth"/>
</dbReference>
<evidence type="ECO:0000313" key="8">
    <source>
        <dbReference type="Proteomes" id="UP001212008"/>
    </source>
</evidence>
<evidence type="ECO:0000256" key="4">
    <source>
        <dbReference type="ARBA" id="ARBA00022989"/>
    </source>
</evidence>
<dbReference type="AlphaFoldDB" id="A0ABD4W8V3"/>
<feature type="transmembrane region" description="Helical" evidence="6">
    <location>
        <begin position="113"/>
        <end position="133"/>
    </location>
</feature>
<dbReference type="PANTHER" id="PTHR30250:SF11">
    <property type="entry name" value="O-ANTIGEN TRANSPORTER-RELATED"/>
    <property type="match status" value="1"/>
</dbReference>
<sequence>MGKYKDLMVNTGLFAFTQIATKLITFFLVPLYTAYMSTADFGVTDMSSTVVSMVLPLATLSVSDGVLRFAIDDKTNRDRYISLGLVVVLFSIIVVAVLSPMLSLSFFGGLDRYRGLFIASYALCALQTFFNMLARALNKVRIIPISAIVTTALTAICAVVFIAHMGLGASGFFYSLLVGNMGGVLCFFFVGGMFRHFKLHFETKDIAILKRMLIYCIPMVPNALFWWVSSNINRFFITGMIGIGVTGLFAAAQKIPGLLTTAAGIFQQAWQLSSFQQFRKTNIAKFFSTVFRIYHAGISIVATIIAVCSSWLASFLLQKEFYQAWTLIPIMVVAFYFNVLNSYYGTVYTATLKTKSLFTTTIWGALCCAGATWMLIPCLGVAGACMGMVLSNLLVFVLRVFSSRTILRFEVQWSLVIATAVLLTIQAMVIWLQTPYGNIVAIAIAVVICVLQVFSVAKYIDVFIGRIKHHSK</sequence>
<keyword evidence="4 6" id="KW-1133">Transmembrane helix</keyword>
<feature type="transmembrane region" description="Helical" evidence="6">
    <location>
        <begin position="293"/>
        <end position="316"/>
    </location>
</feature>
<feature type="transmembrane region" description="Helical" evidence="6">
    <location>
        <begin position="356"/>
        <end position="375"/>
    </location>
</feature>
<evidence type="ECO:0000256" key="5">
    <source>
        <dbReference type="ARBA" id="ARBA00023136"/>
    </source>
</evidence>
<keyword evidence="5 6" id="KW-0472">Membrane</keyword>
<feature type="transmembrane region" description="Helical" evidence="6">
    <location>
        <begin position="12"/>
        <end position="33"/>
    </location>
</feature>
<proteinExistence type="predicted"/>
<organism evidence="7 8">
    <name type="scientific">Bifidobacterium pseudocatenulatum</name>
    <dbReference type="NCBI Taxonomy" id="28026"/>
    <lineage>
        <taxon>Bacteria</taxon>
        <taxon>Bacillati</taxon>
        <taxon>Actinomycetota</taxon>
        <taxon>Actinomycetes</taxon>
        <taxon>Bifidobacteriales</taxon>
        <taxon>Bifidobacteriaceae</taxon>
        <taxon>Bifidobacterium</taxon>
    </lineage>
</organism>
<dbReference type="Pfam" id="PF01943">
    <property type="entry name" value="Polysacc_synt"/>
    <property type="match status" value="1"/>
</dbReference>
<evidence type="ECO:0000256" key="6">
    <source>
        <dbReference type="SAM" id="Phobius"/>
    </source>
</evidence>
<feature type="transmembrane region" description="Helical" evidence="6">
    <location>
        <begin position="381"/>
        <end position="401"/>
    </location>
</feature>
<accession>A0ABD4W8V3</accession>
<feature type="transmembrane region" description="Helical" evidence="6">
    <location>
        <begin position="172"/>
        <end position="191"/>
    </location>
</feature>
<feature type="transmembrane region" description="Helical" evidence="6">
    <location>
        <begin position="439"/>
        <end position="460"/>
    </location>
</feature>
<dbReference type="InterPro" id="IPR050833">
    <property type="entry name" value="Poly_Biosynth_Transport"/>
</dbReference>
<feature type="transmembrane region" description="Helical" evidence="6">
    <location>
        <begin position="83"/>
        <end position="107"/>
    </location>
</feature>
<dbReference type="GO" id="GO:0005886">
    <property type="term" value="C:plasma membrane"/>
    <property type="evidence" value="ECO:0007669"/>
    <property type="project" value="UniProtKB-SubCell"/>
</dbReference>
<evidence type="ECO:0000313" key="7">
    <source>
        <dbReference type="EMBL" id="MDB6492020.1"/>
    </source>
</evidence>
<feature type="transmembrane region" description="Helical" evidence="6">
    <location>
        <begin position="53"/>
        <end position="71"/>
    </location>
</feature>
<dbReference type="RefSeq" id="WP_080789680.1">
    <property type="nucleotide sequence ID" value="NZ_CAXYLE010000003.1"/>
</dbReference>
<reference evidence="7 8" key="1">
    <citation type="submission" date="2023-01" db="EMBL/GenBank/DDBJ databases">
        <title>Human gut microbiome strain richness.</title>
        <authorList>
            <person name="Chen-Liaw A."/>
        </authorList>
    </citation>
    <scope>NUCLEOTIDE SEQUENCE [LARGE SCALE GENOMIC DNA]</scope>
    <source>
        <strain evidence="7 8">RTP21311st1_C8_RTP21311_201001</strain>
    </source>
</reference>
<dbReference type="EMBL" id="JAQKRA010000004">
    <property type="protein sequence ID" value="MDB6492020.1"/>
    <property type="molecule type" value="Genomic_DNA"/>
</dbReference>
<feature type="transmembrane region" description="Helical" evidence="6">
    <location>
        <begin position="235"/>
        <end position="252"/>
    </location>
</feature>
<name>A0ABD4W8V3_BIFPS</name>
<evidence type="ECO:0000256" key="2">
    <source>
        <dbReference type="ARBA" id="ARBA00022475"/>
    </source>
</evidence>
<dbReference type="Proteomes" id="UP001212008">
    <property type="component" value="Unassembled WGS sequence"/>
</dbReference>